<reference evidence="2 3" key="1">
    <citation type="submission" date="2019-05" db="EMBL/GenBank/DDBJ databases">
        <title>Another draft genome of Portunus trituberculatus and its Hox gene families provides insights of decapod evolution.</title>
        <authorList>
            <person name="Jeong J.-H."/>
            <person name="Song I."/>
            <person name="Kim S."/>
            <person name="Choi T."/>
            <person name="Kim D."/>
            <person name="Ryu S."/>
            <person name="Kim W."/>
        </authorList>
    </citation>
    <scope>NUCLEOTIDE SEQUENCE [LARGE SCALE GENOMIC DNA]</scope>
    <source>
        <tissue evidence="2">Muscle</tissue>
    </source>
</reference>
<dbReference type="Proteomes" id="UP000324222">
    <property type="component" value="Unassembled WGS sequence"/>
</dbReference>
<protein>
    <submittedName>
        <fullName evidence="2">Uncharacterized protein</fullName>
    </submittedName>
</protein>
<name>A0A5B7EEM2_PORTR</name>
<gene>
    <name evidence="2" type="ORF">E2C01_024910</name>
</gene>
<keyword evidence="3" id="KW-1185">Reference proteome</keyword>
<accession>A0A5B7EEM2</accession>
<dbReference type="AlphaFoldDB" id="A0A5B7EEM2"/>
<dbReference type="EMBL" id="VSRR010002473">
    <property type="protein sequence ID" value="MPC31616.1"/>
    <property type="molecule type" value="Genomic_DNA"/>
</dbReference>
<proteinExistence type="predicted"/>
<keyword evidence="1" id="KW-0472">Membrane</keyword>
<sequence>MHNCVSIASSAREGRVIEIGADGIPIIHGVRVPDDPEGTPIYRNARIVNNKLLTAEDEARLNQVQGRSLTAGVPSTHRQARVLNLRSSQSKGSVFPPVQYPNFYSQRYHNNERSGVVAEDSFEEDNASASSEQVVSYSYLAAPQGQSHSKDVVYGSGAAAKPPSSGHSFSASPFLIILCTITFFFLLLLTLSYSLISPTTITPSCLSIYSS</sequence>
<organism evidence="2 3">
    <name type="scientific">Portunus trituberculatus</name>
    <name type="common">Swimming crab</name>
    <name type="synonym">Neptunus trituberculatus</name>
    <dbReference type="NCBI Taxonomy" id="210409"/>
    <lineage>
        <taxon>Eukaryota</taxon>
        <taxon>Metazoa</taxon>
        <taxon>Ecdysozoa</taxon>
        <taxon>Arthropoda</taxon>
        <taxon>Crustacea</taxon>
        <taxon>Multicrustacea</taxon>
        <taxon>Malacostraca</taxon>
        <taxon>Eumalacostraca</taxon>
        <taxon>Eucarida</taxon>
        <taxon>Decapoda</taxon>
        <taxon>Pleocyemata</taxon>
        <taxon>Brachyura</taxon>
        <taxon>Eubrachyura</taxon>
        <taxon>Portunoidea</taxon>
        <taxon>Portunidae</taxon>
        <taxon>Portuninae</taxon>
        <taxon>Portunus</taxon>
    </lineage>
</organism>
<keyword evidence="1" id="KW-1133">Transmembrane helix</keyword>
<dbReference type="OrthoDB" id="8190309at2759"/>
<comment type="caution">
    <text evidence="2">The sequence shown here is derived from an EMBL/GenBank/DDBJ whole genome shotgun (WGS) entry which is preliminary data.</text>
</comment>
<keyword evidence="1" id="KW-0812">Transmembrane</keyword>
<feature type="transmembrane region" description="Helical" evidence="1">
    <location>
        <begin position="174"/>
        <end position="196"/>
    </location>
</feature>
<evidence type="ECO:0000313" key="2">
    <source>
        <dbReference type="EMBL" id="MPC31616.1"/>
    </source>
</evidence>
<evidence type="ECO:0000256" key="1">
    <source>
        <dbReference type="SAM" id="Phobius"/>
    </source>
</evidence>
<evidence type="ECO:0000313" key="3">
    <source>
        <dbReference type="Proteomes" id="UP000324222"/>
    </source>
</evidence>